<protein>
    <submittedName>
        <fullName evidence="2">Uncharacterized protein</fullName>
    </submittedName>
</protein>
<dbReference type="EMBL" id="JAESVN010000001">
    <property type="protein sequence ID" value="MBL4916039.1"/>
    <property type="molecule type" value="Genomic_DNA"/>
</dbReference>
<keyword evidence="3" id="KW-1185">Reference proteome</keyword>
<keyword evidence="1" id="KW-0472">Membrane</keyword>
<keyword evidence="1" id="KW-1133">Transmembrane helix</keyword>
<dbReference type="RefSeq" id="WP_202686691.1">
    <property type="nucleotide sequence ID" value="NZ_JAESVN010000001.1"/>
</dbReference>
<feature type="transmembrane region" description="Helical" evidence="1">
    <location>
        <begin position="59"/>
        <end position="77"/>
    </location>
</feature>
<accession>A0A8K0Y1H9</accession>
<evidence type="ECO:0000256" key="1">
    <source>
        <dbReference type="SAM" id="Phobius"/>
    </source>
</evidence>
<name>A0A8K0Y1H9_9RHOB</name>
<dbReference type="AlphaFoldDB" id="A0A8K0Y1H9"/>
<comment type="caution">
    <text evidence="2">The sequence shown here is derived from an EMBL/GenBank/DDBJ whole genome shotgun (WGS) entry which is preliminary data.</text>
</comment>
<sequence length="338" mass="36694">MSDAKDSTTPIGVTPTPPAADGRPLSEIVALLLALVWAGAVAMQFALASESVLTGPLSILMTLLVVFLPLALIWGIVSTARTIRALRDEAARLQVTVDAMRHAYVIGQQTGTAKPSVERKIEEIAAAQKKTESQLAMFTSRRDTALSVPSADRKAALSVPVANSADEQPALALGTPAEDLRAPLSVADFVRALHFPESPDDKAGFRALRLALEDRKSSRLIRAAQDVLTLLSQEGIYMDDLKPERCRPEIWRRFAAGERGRAIAGLGGVRDRSSLALTAARMREDPVFRDAAHHFLRSFDRTFAEFETNASDAELADLTETRTARAFMLFGRVTGIFD</sequence>
<feature type="transmembrane region" description="Helical" evidence="1">
    <location>
        <begin position="28"/>
        <end position="47"/>
    </location>
</feature>
<proteinExistence type="predicted"/>
<organism evidence="2 3">
    <name type="scientific">Szabonella alba</name>
    <dbReference type="NCBI Taxonomy" id="2804194"/>
    <lineage>
        <taxon>Bacteria</taxon>
        <taxon>Pseudomonadati</taxon>
        <taxon>Pseudomonadota</taxon>
        <taxon>Alphaproteobacteria</taxon>
        <taxon>Rhodobacterales</taxon>
        <taxon>Paracoccaceae</taxon>
        <taxon>Szabonella</taxon>
    </lineage>
</organism>
<gene>
    <name evidence="2" type="ORF">JL811_02290</name>
</gene>
<evidence type="ECO:0000313" key="3">
    <source>
        <dbReference type="Proteomes" id="UP000648908"/>
    </source>
</evidence>
<evidence type="ECO:0000313" key="2">
    <source>
        <dbReference type="EMBL" id="MBL4916039.1"/>
    </source>
</evidence>
<reference evidence="2" key="1">
    <citation type="submission" date="2021-01" db="EMBL/GenBank/DDBJ databases">
        <title>Tabrizicola alba sp. nov. a motile alkaliphilic bacterium isolated from a soda lake.</title>
        <authorList>
            <person name="Szuroczki S."/>
            <person name="Abbaszade G."/>
            <person name="Schumann P."/>
            <person name="Toth E."/>
        </authorList>
    </citation>
    <scope>NUCLEOTIDE SEQUENCE</scope>
    <source>
        <strain evidence="2">DMG-N-6</strain>
    </source>
</reference>
<dbReference type="Proteomes" id="UP000648908">
    <property type="component" value="Unassembled WGS sequence"/>
</dbReference>
<keyword evidence="1" id="KW-0812">Transmembrane</keyword>